<reference evidence="1 2" key="1">
    <citation type="submission" date="2020-03" db="EMBL/GenBank/DDBJ databases">
        <title>Draft genome of Streptomyces sp. ventii, isolated from the Axial Seamount in the Pacific Ocean, and resequencing of the two type strains Streptomyces lonarensis strain NCL 716 and Streptomyces bohaiensis strain 11A07.</title>
        <authorList>
            <person name="Loughran R.M."/>
            <person name="Pfannmuller K.M."/>
            <person name="Wasson B.J."/>
            <person name="Deadmond M.C."/>
            <person name="Paddock B.E."/>
            <person name="Koyack M.J."/>
            <person name="Gallegos D.A."/>
            <person name="Mitchell E.A."/>
            <person name="Ushijima B."/>
            <person name="Saw J.H."/>
            <person name="Mcphail K.L."/>
            <person name="Videau P."/>
        </authorList>
    </citation>
    <scope>NUCLEOTIDE SEQUENCE [LARGE SCALE GENOMIC DNA]</scope>
    <source>
        <strain evidence="1 2">11A07</strain>
    </source>
</reference>
<comment type="caution">
    <text evidence="1">The sequence shown here is derived from an EMBL/GenBank/DDBJ whole genome shotgun (WGS) entry which is preliminary data.</text>
</comment>
<gene>
    <name evidence="1" type="ORF">HCN52_09830</name>
</gene>
<keyword evidence="2" id="KW-1185">Reference proteome</keyword>
<name>A0ABX1C7V2_9ACTN</name>
<dbReference type="RefSeq" id="WP_168088015.1">
    <property type="nucleotide sequence ID" value="NZ_BHZH01000108.1"/>
</dbReference>
<dbReference type="InterPro" id="IPR023393">
    <property type="entry name" value="START-like_dom_sf"/>
</dbReference>
<protein>
    <submittedName>
        <fullName evidence="1">SRPBCC family protein</fullName>
    </submittedName>
</protein>
<evidence type="ECO:0000313" key="2">
    <source>
        <dbReference type="Proteomes" id="UP000727056"/>
    </source>
</evidence>
<accession>A0ABX1C7V2</accession>
<organism evidence="1 2">
    <name type="scientific">Streptomyces bohaiensis</name>
    <dbReference type="NCBI Taxonomy" id="1431344"/>
    <lineage>
        <taxon>Bacteria</taxon>
        <taxon>Bacillati</taxon>
        <taxon>Actinomycetota</taxon>
        <taxon>Actinomycetes</taxon>
        <taxon>Kitasatosporales</taxon>
        <taxon>Streptomycetaceae</taxon>
        <taxon>Streptomyces</taxon>
    </lineage>
</organism>
<dbReference type="CDD" id="cd07812">
    <property type="entry name" value="SRPBCC"/>
    <property type="match status" value="1"/>
</dbReference>
<dbReference type="EMBL" id="JAAVJC010000060">
    <property type="protein sequence ID" value="NJQ15239.1"/>
    <property type="molecule type" value="Genomic_DNA"/>
</dbReference>
<sequence length="158" mass="17704">MAVRQQLVRRPVSAVWEILEDETLYGEWVVGTSHTRPDCGEWPRVDSAIRYRIRIGPRYVDGRTVVRRLDRPRALELEADGGPLGTARISFDIRPWGEHSLVICDEHPLRGVGGALHNSLVDRLVQLRHRTMLARLARVVEERTDGAGRGTPAVADAG</sequence>
<dbReference type="Proteomes" id="UP000727056">
    <property type="component" value="Unassembled WGS sequence"/>
</dbReference>
<proteinExistence type="predicted"/>
<dbReference type="Pfam" id="PF10604">
    <property type="entry name" value="Polyketide_cyc2"/>
    <property type="match status" value="1"/>
</dbReference>
<dbReference type="Gene3D" id="3.30.530.20">
    <property type="match status" value="1"/>
</dbReference>
<dbReference type="InterPro" id="IPR019587">
    <property type="entry name" value="Polyketide_cyclase/dehydratase"/>
</dbReference>
<evidence type="ECO:0000313" key="1">
    <source>
        <dbReference type="EMBL" id="NJQ15239.1"/>
    </source>
</evidence>
<dbReference type="SUPFAM" id="SSF55961">
    <property type="entry name" value="Bet v1-like"/>
    <property type="match status" value="1"/>
</dbReference>